<organism evidence="7 8">
    <name type="scientific">Rhodopseudomonas palustris</name>
    <dbReference type="NCBI Taxonomy" id="1076"/>
    <lineage>
        <taxon>Bacteria</taxon>
        <taxon>Pseudomonadati</taxon>
        <taxon>Pseudomonadota</taxon>
        <taxon>Alphaproteobacteria</taxon>
        <taxon>Hyphomicrobiales</taxon>
        <taxon>Nitrobacteraceae</taxon>
        <taxon>Rhodopseudomonas</taxon>
    </lineage>
</organism>
<dbReference type="InterPro" id="IPR036249">
    <property type="entry name" value="Thioredoxin-like_sf"/>
</dbReference>
<dbReference type="AlphaFoldDB" id="A0A933RXA8"/>
<evidence type="ECO:0000313" key="7">
    <source>
        <dbReference type="EMBL" id="MBI5129916.1"/>
    </source>
</evidence>
<dbReference type="Pfam" id="PF01323">
    <property type="entry name" value="DSBA"/>
    <property type="match status" value="1"/>
</dbReference>
<gene>
    <name evidence="7" type="ORF">HZA66_10775</name>
</gene>
<dbReference type="Gene3D" id="3.40.30.10">
    <property type="entry name" value="Glutaredoxin"/>
    <property type="match status" value="1"/>
</dbReference>
<evidence type="ECO:0000259" key="6">
    <source>
        <dbReference type="PROSITE" id="PS51352"/>
    </source>
</evidence>
<dbReference type="InterPro" id="IPR006311">
    <property type="entry name" value="TAT_signal"/>
</dbReference>
<keyword evidence="3" id="KW-1015">Disulfide bond</keyword>
<evidence type="ECO:0000313" key="8">
    <source>
        <dbReference type="Proteomes" id="UP000782519"/>
    </source>
</evidence>
<evidence type="ECO:0000256" key="5">
    <source>
        <dbReference type="SAM" id="SignalP"/>
    </source>
</evidence>
<name>A0A933RXA8_RHOPL</name>
<sequence length="214" mass="22742">MITRRSALMTALSLAPLAASTAWAAPAAPSTDDNVLSTEAVLRDPEIPVAGNPDGDITIVEYSDYRCPYCKKVAPDLMQVVNDDGKVRLVLKDWPIFGGISVDAAKLVLASKYQGKFLEAHNALIGAPAKLTESVMSDALGKGGVDVARATKDLETNKAAIEAILKRNDTQAKAFGFQGTPAFIIGRFRVPGALDVAMFKQAIKDARAAAQQKK</sequence>
<feature type="domain" description="Thioredoxin" evidence="6">
    <location>
        <begin position="16"/>
        <end position="208"/>
    </location>
</feature>
<dbReference type="InterPro" id="IPR001853">
    <property type="entry name" value="DSBA-like_thioredoxin_dom"/>
</dbReference>
<proteinExistence type="predicted"/>
<dbReference type="CDD" id="cd03023">
    <property type="entry name" value="DsbA_Com1_like"/>
    <property type="match status" value="1"/>
</dbReference>
<evidence type="ECO:0000256" key="1">
    <source>
        <dbReference type="ARBA" id="ARBA00022729"/>
    </source>
</evidence>
<reference evidence="7" key="1">
    <citation type="submission" date="2020-07" db="EMBL/GenBank/DDBJ databases">
        <title>Huge and variable diversity of episymbiotic CPR bacteria and DPANN archaea in groundwater ecosystems.</title>
        <authorList>
            <person name="He C.Y."/>
            <person name="Keren R."/>
            <person name="Whittaker M."/>
            <person name="Farag I.F."/>
            <person name="Doudna J."/>
            <person name="Cate J.H.D."/>
            <person name="Banfield J.F."/>
        </authorList>
    </citation>
    <scope>NUCLEOTIDE SEQUENCE</scope>
    <source>
        <strain evidence="7">NC_groundwater_1818_Pr3_B-0.1um_66_35</strain>
    </source>
</reference>
<feature type="chain" id="PRO_5036931161" evidence="5">
    <location>
        <begin position="25"/>
        <end position="214"/>
    </location>
</feature>
<dbReference type="GO" id="GO:0016491">
    <property type="term" value="F:oxidoreductase activity"/>
    <property type="evidence" value="ECO:0007669"/>
    <property type="project" value="UniProtKB-KW"/>
</dbReference>
<dbReference type="PANTHER" id="PTHR13887:SF14">
    <property type="entry name" value="DISULFIDE BOND FORMATION PROTEIN D"/>
    <property type="match status" value="1"/>
</dbReference>
<dbReference type="PROSITE" id="PS51352">
    <property type="entry name" value="THIOREDOXIN_2"/>
    <property type="match status" value="1"/>
</dbReference>
<dbReference type="SUPFAM" id="SSF52833">
    <property type="entry name" value="Thioredoxin-like"/>
    <property type="match status" value="1"/>
</dbReference>
<keyword evidence="2" id="KW-0560">Oxidoreductase</keyword>
<dbReference type="PROSITE" id="PS51318">
    <property type="entry name" value="TAT"/>
    <property type="match status" value="1"/>
</dbReference>
<protein>
    <submittedName>
        <fullName evidence="7">DsbA family protein</fullName>
    </submittedName>
</protein>
<dbReference type="InterPro" id="IPR013766">
    <property type="entry name" value="Thioredoxin_domain"/>
</dbReference>
<feature type="signal peptide" evidence="5">
    <location>
        <begin position="1"/>
        <end position="24"/>
    </location>
</feature>
<evidence type="ECO:0000256" key="2">
    <source>
        <dbReference type="ARBA" id="ARBA00023002"/>
    </source>
</evidence>
<dbReference type="Proteomes" id="UP000782519">
    <property type="component" value="Unassembled WGS sequence"/>
</dbReference>
<evidence type="ECO:0000256" key="3">
    <source>
        <dbReference type="ARBA" id="ARBA00023157"/>
    </source>
</evidence>
<evidence type="ECO:0000256" key="4">
    <source>
        <dbReference type="ARBA" id="ARBA00023284"/>
    </source>
</evidence>
<dbReference type="EMBL" id="JACRJB010000027">
    <property type="protein sequence ID" value="MBI5129916.1"/>
    <property type="molecule type" value="Genomic_DNA"/>
</dbReference>
<keyword evidence="4" id="KW-0676">Redox-active center</keyword>
<keyword evidence="1 5" id="KW-0732">Signal</keyword>
<dbReference type="PANTHER" id="PTHR13887">
    <property type="entry name" value="GLUTATHIONE S-TRANSFERASE KAPPA"/>
    <property type="match status" value="1"/>
</dbReference>
<accession>A0A933RXA8</accession>
<comment type="caution">
    <text evidence="7">The sequence shown here is derived from an EMBL/GenBank/DDBJ whole genome shotgun (WGS) entry which is preliminary data.</text>
</comment>